<dbReference type="GO" id="GO:0005886">
    <property type="term" value="C:plasma membrane"/>
    <property type="evidence" value="ECO:0007669"/>
    <property type="project" value="InterPro"/>
</dbReference>
<comment type="caution">
    <text evidence="7">The sequence shown here is derived from an EMBL/GenBank/DDBJ whole genome shotgun (WGS) entry which is preliminary data.</text>
</comment>
<dbReference type="GO" id="GO:0097347">
    <property type="term" value="C:TAM protein secretion complex"/>
    <property type="evidence" value="ECO:0007669"/>
    <property type="project" value="TreeGrafter"/>
</dbReference>
<evidence type="ECO:0000313" key="7">
    <source>
        <dbReference type="EMBL" id="MBB4144636.1"/>
    </source>
</evidence>
<feature type="domain" description="Translocation and assembly module TamB C-terminal" evidence="6">
    <location>
        <begin position="1687"/>
        <end position="2030"/>
    </location>
</feature>
<dbReference type="PANTHER" id="PTHR36985:SF1">
    <property type="entry name" value="TRANSLOCATION AND ASSEMBLY MODULE SUBUNIT TAMB"/>
    <property type="match status" value="1"/>
</dbReference>
<keyword evidence="2 5" id="KW-0812">Transmembrane</keyword>
<gene>
    <name evidence="7" type="ORF">GGQ72_003193</name>
</gene>
<reference evidence="7 8" key="1">
    <citation type="submission" date="2020-08" db="EMBL/GenBank/DDBJ databases">
        <title>Genomic Encyclopedia of Type Strains, Phase IV (KMG-IV): sequencing the most valuable type-strain genomes for metagenomic binning, comparative biology and taxonomic classification.</title>
        <authorList>
            <person name="Goeker M."/>
        </authorList>
    </citation>
    <scope>NUCLEOTIDE SEQUENCE [LARGE SCALE GENOMIC DNA]</scope>
    <source>
        <strain evidence="7 8">DSM 29514</strain>
    </source>
</reference>
<dbReference type="RefSeq" id="WP_165134201.1">
    <property type="nucleotide sequence ID" value="NZ_CP049250.1"/>
</dbReference>
<dbReference type="Proteomes" id="UP000519897">
    <property type="component" value="Unassembled WGS sequence"/>
</dbReference>
<dbReference type="PANTHER" id="PTHR36985">
    <property type="entry name" value="TRANSLOCATION AND ASSEMBLY MODULE SUBUNIT TAMB"/>
    <property type="match status" value="1"/>
</dbReference>
<organism evidence="7 8">
    <name type="scientific">Rhizobium rhizoryzae</name>
    <dbReference type="NCBI Taxonomy" id="451876"/>
    <lineage>
        <taxon>Bacteria</taxon>
        <taxon>Pseudomonadati</taxon>
        <taxon>Pseudomonadota</taxon>
        <taxon>Alphaproteobacteria</taxon>
        <taxon>Hyphomicrobiales</taxon>
        <taxon>Rhizobiaceae</taxon>
        <taxon>Rhizobium/Agrobacterium group</taxon>
        <taxon>Rhizobium</taxon>
    </lineage>
</organism>
<dbReference type="Pfam" id="PF04357">
    <property type="entry name" value="TamB"/>
    <property type="match status" value="1"/>
</dbReference>
<name>A0A7W6LI16_9HYPH</name>
<evidence type="ECO:0000256" key="5">
    <source>
        <dbReference type="SAM" id="Phobius"/>
    </source>
</evidence>
<evidence type="ECO:0000256" key="3">
    <source>
        <dbReference type="ARBA" id="ARBA00022989"/>
    </source>
</evidence>
<comment type="subcellular location">
    <subcellularLocation>
        <location evidence="1">Membrane</location>
        <topology evidence="1">Single-pass membrane protein</topology>
    </subcellularLocation>
</comment>
<evidence type="ECO:0000256" key="1">
    <source>
        <dbReference type="ARBA" id="ARBA00004167"/>
    </source>
</evidence>
<accession>A0A7W6LI16</accession>
<dbReference type="EMBL" id="JACIEC010000004">
    <property type="protein sequence ID" value="MBB4144636.1"/>
    <property type="molecule type" value="Genomic_DNA"/>
</dbReference>
<proteinExistence type="predicted"/>
<keyword evidence="8" id="KW-1185">Reference proteome</keyword>
<evidence type="ECO:0000256" key="2">
    <source>
        <dbReference type="ARBA" id="ARBA00022692"/>
    </source>
</evidence>
<protein>
    <submittedName>
        <fullName evidence="7">Translocation and assembly module TamB</fullName>
    </submittedName>
</protein>
<dbReference type="GO" id="GO:0009306">
    <property type="term" value="P:protein secretion"/>
    <property type="evidence" value="ECO:0007669"/>
    <property type="project" value="InterPro"/>
</dbReference>
<feature type="transmembrane region" description="Helical" evidence="5">
    <location>
        <begin position="12"/>
        <end position="36"/>
    </location>
</feature>
<sequence length="2030" mass="206897">MTSSSRARSWILRTALAVVTILLVGIIGFVLFLGFVPAGSRLAGNLISSAISSPDQSISVSAPQGLLTGHLKIDRIALSDRNGVYAEASNILVDWSPLSLLRRTFHADRIEIAELKAIRPPVPAQQQPATSSGNSGFSLPVAIEIDRFALPDIELEPAITGRRFELAAEGAANATGERVALQLAARRKDVPNALAKTDLVFAPQQNELKLQALVSEPQGGLLARLLHLPGAPSLALALDGQGPLSNWSGQLRGTVDNKPVISIDGRHELSAQGVHQLQIHGGGQLSELLPPAFRPLFIGRTDVNLGALISQSGRIEIKKGELATGSMKVQASGALDPSGDNSLTGSATATNGSINLEWPMQPQAARFAIDNLNFTLTGPAEGSRFNATAALKSINAAGASLAQVRLQAESEDLNLVEQSGSVRTRLSIAQADFENPDLDRLVQGPIRLDAPIRLAPPAIGLDASTFESGKASGTISGAFNTAKQSVTGNIRISLNPTGLPSAAARYFDDGIGVEGYVDGVIGGRISLENLVVKSSTIEGHGNVLWDGTKLNAHLAGRVPEIGRFQPDAKGAAGYDVVLDGPLNAIGVKAVVNSAEARYSGRTLEAVSARFDGTVGTSSIGGMALISGRVDGKPLKLDTEVRRENGTIRLPRLALDAGANRLSGNLAFSPDFLPQGQLAFDWPDIGLLASLAGQQAGGDLRGSLSLGQSNGKISATINATGQSVSYGTTVIEGPALNITSKDLLGLSVDGVIRAAKLNAGGQVLADTALTLADRSGILGFNLASRYSDAPLVMTGTFDRSHPDGMTLALDRLEAKPSGLNLALANPARVTISDGVANLGSIVLNAGGGRLVIEGSAGPQLNMALRLSDLPAAIGDEFRPGLGAEGMIGGAVTVSGAASSPVIRYSLGWQNAQIAETKARGIGALSISSRGRFQNGTLTLEQTTLTGRDGLSINAGGTVGTTTPQSLDIRANLVSVPASLANAFVADLDARGQLTGTVTISGSISAPEAAFQAKLANASVAQTRAAKIDRIDSDLSGRFSGNSVTIDRLSVTGEQGLSAEASGTIAVSNGNALGLQAKLNAIPASLLNALRPDIGAEGVLSGTINASGSLSTPAAVFEMAVKDLTLKQTRDAGMTPLGVTASGRLENQILNLSNVSLTGANGLSLTASGTAALAGDKALNMTANIANLSLSLADVLRPGLQAGGLLNGSITLSGRTDAPAVQYQLQGSDLAIAQSRQTGVRDMTLRATGSFENGTLTLGDTSLTDPSGLSVNAKGRVVVTGTQGPAIDVNASIAALPAALANAFAPGLDAGGIISGTVSSTGTPEAPIANFKLRWADVATAQTRTAGLAGLNLDADGRLAEGMLSLNDVQLTGPQGLSASAKGTIGLAGERPLDLTAQLAALPASLANAFLPGVQASGLVSGSANIAGTVASPSVRYDVQWADGAIRRQGDAAVGPLNLRAEGSFSNNRLTLGTTRLTGPSGLSVTASGDVSLPQGGQGAPALNLNADINALPANLANAFVPNLGASGIISGKVSALGNGGMGARFNLAWNDASLAQTRSAGLQGFRITTDGTFADNRLNFQTTLGGAGGLNLSGGGSVGLAGAKPLDLRFQGRLPFGLLASQLSAQGFVPEGTGTINVSVSGTASAPQITGNASTSGARLIDVRRNLALNNINAQVNFNRDRAEIATISASLSTGGTISAQGSVGLTDGFSADLRIALNNATYVDGTLFNATANGNLTVTGPLLQNPSLGGTVTLTRANITVPAKLPASLAEINVKHRNTPPDVRALLAALAPKGGEGTKSNLSLDLVLNAPNGIFVRGRGIDAELGGNLTIRGSASDPVVAGGFEMRRGRIVILSKRLDFTSGKITFGGSLIPVLDMAAETSSNQTTITITVTGVANDPDIAFTSSPSLPQDEVLARLIFGQSMSRLSALQIAQLADAVSQLAGGGDSSLFQTLRGKLGVDDLDLKTDDNGQTSVSLGRRLNDKTYFQVEQGGSSGAKASINLDVGRGVKLKGSAGSGGGSAGIFYEKEY</sequence>
<keyword evidence="3 5" id="KW-1133">Transmembrane helix</keyword>
<dbReference type="InterPro" id="IPR007452">
    <property type="entry name" value="TamB_C"/>
</dbReference>
<evidence type="ECO:0000256" key="4">
    <source>
        <dbReference type="ARBA" id="ARBA00023136"/>
    </source>
</evidence>
<keyword evidence="4 5" id="KW-0472">Membrane</keyword>
<evidence type="ECO:0000313" key="8">
    <source>
        <dbReference type="Proteomes" id="UP000519897"/>
    </source>
</evidence>
<evidence type="ECO:0000259" key="6">
    <source>
        <dbReference type="Pfam" id="PF04357"/>
    </source>
</evidence>